<name>A0A3N4JES6_9PEZI</name>
<accession>A0A3N4JES6</accession>
<keyword evidence="3" id="KW-1185">Reference proteome</keyword>
<reference evidence="2 3" key="1">
    <citation type="journal article" date="2018" name="Nat. Ecol. Evol.">
        <title>Pezizomycetes genomes reveal the molecular basis of ectomycorrhizal truffle lifestyle.</title>
        <authorList>
            <person name="Murat C."/>
            <person name="Payen T."/>
            <person name="Noel B."/>
            <person name="Kuo A."/>
            <person name="Morin E."/>
            <person name="Chen J."/>
            <person name="Kohler A."/>
            <person name="Krizsan K."/>
            <person name="Balestrini R."/>
            <person name="Da Silva C."/>
            <person name="Montanini B."/>
            <person name="Hainaut M."/>
            <person name="Levati E."/>
            <person name="Barry K.W."/>
            <person name="Belfiori B."/>
            <person name="Cichocki N."/>
            <person name="Clum A."/>
            <person name="Dockter R.B."/>
            <person name="Fauchery L."/>
            <person name="Guy J."/>
            <person name="Iotti M."/>
            <person name="Le Tacon F."/>
            <person name="Lindquist E.A."/>
            <person name="Lipzen A."/>
            <person name="Malagnac F."/>
            <person name="Mello A."/>
            <person name="Molinier V."/>
            <person name="Miyauchi S."/>
            <person name="Poulain J."/>
            <person name="Riccioni C."/>
            <person name="Rubini A."/>
            <person name="Sitrit Y."/>
            <person name="Splivallo R."/>
            <person name="Traeger S."/>
            <person name="Wang M."/>
            <person name="Zifcakova L."/>
            <person name="Wipf D."/>
            <person name="Zambonelli A."/>
            <person name="Paolocci F."/>
            <person name="Nowrousian M."/>
            <person name="Ottonello S."/>
            <person name="Baldrian P."/>
            <person name="Spatafora J.W."/>
            <person name="Henrissat B."/>
            <person name="Nagy L.G."/>
            <person name="Aury J.M."/>
            <person name="Wincker P."/>
            <person name="Grigoriev I.V."/>
            <person name="Bonfante P."/>
            <person name="Martin F.M."/>
        </authorList>
    </citation>
    <scope>NUCLEOTIDE SEQUENCE [LARGE SCALE GENOMIC DNA]</scope>
    <source>
        <strain evidence="2 3">120613-1</strain>
    </source>
</reference>
<organism evidence="2 3">
    <name type="scientific">Choiromyces venosus 120613-1</name>
    <dbReference type="NCBI Taxonomy" id="1336337"/>
    <lineage>
        <taxon>Eukaryota</taxon>
        <taxon>Fungi</taxon>
        <taxon>Dikarya</taxon>
        <taxon>Ascomycota</taxon>
        <taxon>Pezizomycotina</taxon>
        <taxon>Pezizomycetes</taxon>
        <taxon>Pezizales</taxon>
        <taxon>Tuberaceae</taxon>
        <taxon>Choiromyces</taxon>
    </lineage>
</organism>
<dbReference type="AlphaFoldDB" id="A0A3N4JES6"/>
<proteinExistence type="predicted"/>
<keyword evidence="1" id="KW-0472">Membrane</keyword>
<evidence type="ECO:0000256" key="1">
    <source>
        <dbReference type="SAM" id="Phobius"/>
    </source>
</evidence>
<dbReference type="EMBL" id="ML120411">
    <property type="protein sequence ID" value="RPA96772.1"/>
    <property type="molecule type" value="Genomic_DNA"/>
</dbReference>
<dbReference type="Proteomes" id="UP000276215">
    <property type="component" value="Unassembled WGS sequence"/>
</dbReference>
<feature type="transmembrane region" description="Helical" evidence="1">
    <location>
        <begin position="60"/>
        <end position="77"/>
    </location>
</feature>
<protein>
    <submittedName>
        <fullName evidence="2">Uncharacterized protein</fullName>
    </submittedName>
</protein>
<keyword evidence="1" id="KW-1133">Transmembrane helix</keyword>
<gene>
    <name evidence="2" type="ORF">L873DRAFT_1810817</name>
</gene>
<sequence>MARQVSPDPDFHSKGFLGPSVDICVFPLSPVYKQTSCPLCTNDTTLHSPPWPNLLDLNPLLLRFFLHLSMFVIVIIYDK</sequence>
<evidence type="ECO:0000313" key="3">
    <source>
        <dbReference type="Proteomes" id="UP000276215"/>
    </source>
</evidence>
<keyword evidence="1" id="KW-0812">Transmembrane</keyword>
<evidence type="ECO:0000313" key="2">
    <source>
        <dbReference type="EMBL" id="RPA96772.1"/>
    </source>
</evidence>